<dbReference type="InterPro" id="IPR022770">
    <property type="entry name" value="IucA/IucC-like_C"/>
</dbReference>
<dbReference type="InterPro" id="IPR037455">
    <property type="entry name" value="LucA/IucC-like"/>
</dbReference>
<dbReference type="PANTHER" id="PTHR34384:SF6">
    <property type="entry name" value="STAPHYLOFERRIN B SYNTHASE"/>
    <property type="match status" value="1"/>
</dbReference>
<protein>
    <submittedName>
        <fullName evidence="4">Siderophore biosynthesis protein</fullName>
    </submittedName>
</protein>
<dbReference type="Proteomes" id="UP001460888">
    <property type="component" value="Unassembled WGS sequence"/>
</dbReference>
<evidence type="ECO:0000259" key="2">
    <source>
        <dbReference type="Pfam" id="PF04183"/>
    </source>
</evidence>
<keyword evidence="5" id="KW-1185">Reference proteome</keyword>
<organism evidence="4 5">
    <name type="scientific">Salinisphaera dokdonensis CL-ES53</name>
    <dbReference type="NCBI Taxonomy" id="1304272"/>
    <lineage>
        <taxon>Bacteria</taxon>
        <taxon>Pseudomonadati</taxon>
        <taxon>Pseudomonadota</taxon>
        <taxon>Gammaproteobacteria</taxon>
        <taxon>Salinisphaerales</taxon>
        <taxon>Salinisphaeraceae</taxon>
        <taxon>Salinisphaera</taxon>
    </lineage>
</organism>
<reference evidence="4 5" key="1">
    <citation type="submission" date="2013-03" db="EMBL/GenBank/DDBJ databases">
        <title>Salinisphaera dokdonensis CL-ES53 Genome Sequencing.</title>
        <authorList>
            <person name="Li C."/>
            <person name="Lai Q."/>
            <person name="Shao Z."/>
        </authorList>
    </citation>
    <scope>NUCLEOTIDE SEQUENCE [LARGE SCALE GENOMIC DNA]</scope>
    <source>
        <strain evidence="4 5">CL-ES53</strain>
    </source>
</reference>
<evidence type="ECO:0000313" key="5">
    <source>
        <dbReference type="Proteomes" id="UP001460888"/>
    </source>
</evidence>
<dbReference type="InterPro" id="IPR007310">
    <property type="entry name" value="Aerobactin_biosyn_IucA/IucC_N"/>
</dbReference>
<evidence type="ECO:0000259" key="3">
    <source>
        <dbReference type="Pfam" id="PF06276"/>
    </source>
</evidence>
<dbReference type="Gene3D" id="6.10.250.3370">
    <property type="match status" value="1"/>
</dbReference>
<feature type="domain" description="Aerobactin siderophore biosynthesis IucA/IucC N-terminal" evidence="2">
    <location>
        <begin position="147"/>
        <end position="397"/>
    </location>
</feature>
<gene>
    <name evidence="4" type="ORF">SADO_03190</name>
</gene>
<dbReference type="RefSeq" id="WP_353109173.1">
    <property type="nucleotide sequence ID" value="NZ_APND01000001.1"/>
</dbReference>
<dbReference type="Pfam" id="PF06276">
    <property type="entry name" value="FhuF"/>
    <property type="match status" value="1"/>
</dbReference>
<evidence type="ECO:0000256" key="1">
    <source>
        <dbReference type="ARBA" id="ARBA00004924"/>
    </source>
</evidence>
<accession>A0ABV2AY75</accession>
<dbReference type="EMBL" id="APND01000001">
    <property type="protein sequence ID" value="MES1928227.1"/>
    <property type="molecule type" value="Genomic_DNA"/>
</dbReference>
<evidence type="ECO:0000313" key="4">
    <source>
        <dbReference type="EMBL" id="MES1928227.1"/>
    </source>
</evidence>
<sequence>MTRMPITATEQAVAHLDPATWAAANTRMVMKMISEFCHELLITPVATDAERGTYTLRPENSGACYRFTARVLELEHWHIEPGTLEKTVDGQPAALDAVTLITELQDSLGIGPGALPIYLEEITATLYSIAYKIAHGGPRAADFVDGDFQQIEAAMTEGHPAFVANSGRIGFDSVDYRAYTPEAAAPIRLVWVAAHKCRAEFACSSERSYASHMADELDDANRAAFAERLAERGLDAGDYLFMPVHPWQWHNKLVYLFAGEIASQHLVYLGFGQDAYQAQQSIRTLFNRDNATRCYVKMALSILNMGFTRGLSPYYMRGTPEINDWIDQLVRGDAYLQSKGFSILREVASIGYRHPQLEAAAPKTDAYNKMLAALWRESPYNQIQPGQRLMTMAALLHRDADDASVIGALIDASPLDIDAWLARYLDAYMGPLLHCFFAHDLVFMPHGENIILVLEGNVPVRAIMKDIAEEVGIMNTEVDLPGEVARLSVEVPEELKVLSLFTDLFDLIFRYIGAILHTERGYPQQAFWQQVANCVHNYQQAHPQFADKFEKYDLFATDFKRSCLNRLQLRNNAQMIDLDDPAGNLQFAGTLANPIAAGAGRAAGG</sequence>
<comment type="caution">
    <text evidence="4">The sequence shown here is derived from an EMBL/GenBank/DDBJ whole genome shotgun (WGS) entry which is preliminary data.</text>
</comment>
<dbReference type="Gene3D" id="1.10.510.40">
    <property type="match status" value="1"/>
</dbReference>
<dbReference type="Gene3D" id="3.30.310.280">
    <property type="match status" value="1"/>
</dbReference>
<feature type="domain" description="Aerobactin siderophore biosynthesis IucA/IucC-like C-terminal" evidence="3">
    <location>
        <begin position="419"/>
        <end position="576"/>
    </location>
</feature>
<proteinExistence type="predicted"/>
<comment type="pathway">
    <text evidence="1">Siderophore biosynthesis.</text>
</comment>
<name>A0ABV2AY75_9GAMM</name>
<dbReference type="PANTHER" id="PTHR34384">
    <property type="entry name" value="L-2,3-DIAMINOPROPANOATE--CITRATE LIGASE"/>
    <property type="match status" value="1"/>
</dbReference>
<dbReference type="Pfam" id="PF04183">
    <property type="entry name" value="IucA_IucC"/>
    <property type="match status" value="1"/>
</dbReference>